<proteinExistence type="predicted"/>
<evidence type="ECO:0000313" key="2">
    <source>
        <dbReference type="Proteomes" id="UP000639772"/>
    </source>
</evidence>
<comment type="caution">
    <text evidence="1">The sequence shown here is derived from an EMBL/GenBank/DDBJ whole genome shotgun (WGS) entry which is preliminary data.</text>
</comment>
<protein>
    <submittedName>
        <fullName evidence="1">Uncharacterized protein</fullName>
    </submittedName>
</protein>
<sequence>MAPISEQLPAALPVCCVGFSAEASAVVIAETVMGSMSLTSERRKESRGRGVKPRRQGALGLWLDSWGSIGGRHVPAHLR</sequence>
<organism evidence="1 2">
    <name type="scientific">Vanilla planifolia</name>
    <name type="common">Vanilla</name>
    <dbReference type="NCBI Taxonomy" id="51239"/>
    <lineage>
        <taxon>Eukaryota</taxon>
        <taxon>Viridiplantae</taxon>
        <taxon>Streptophyta</taxon>
        <taxon>Embryophyta</taxon>
        <taxon>Tracheophyta</taxon>
        <taxon>Spermatophyta</taxon>
        <taxon>Magnoliopsida</taxon>
        <taxon>Liliopsida</taxon>
        <taxon>Asparagales</taxon>
        <taxon>Orchidaceae</taxon>
        <taxon>Vanilloideae</taxon>
        <taxon>Vanilleae</taxon>
        <taxon>Vanilla</taxon>
    </lineage>
</organism>
<gene>
    <name evidence="1" type="ORF">HPP92_013440</name>
</gene>
<dbReference type="Proteomes" id="UP000639772">
    <property type="component" value="Chromosome 6"/>
</dbReference>
<dbReference type="AlphaFoldDB" id="A0A835V0M1"/>
<reference evidence="1 2" key="1">
    <citation type="journal article" date="2020" name="Nat. Food">
        <title>A phased Vanilla planifolia genome enables genetic improvement of flavour and production.</title>
        <authorList>
            <person name="Hasing T."/>
            <person name="Tang H."/>
            <person name="Brym M."/>
            <person name="Khazi F."/>
            <person name="Huang T."/>
            <person name="Chambers A.H."/>
        </authorList>
    </citation>
    <scope>NUCLEOTIDE SEQUENCE [LARGE SCALE GENOMIC DNA]</scope>
    <source>
        <tissue evidence="1">Leaf</tissue>
    </source>
</reference>
<name>A0A835V0M1_VANPL</name>
<dbReference type="EMBL" id="JADCNM010000006">
    <property type="protein sequence ID" value="KAG0478721.1"/>
    <property type="molecule type" value="Genomic_DNA"/>
</dbReference>
<evidence type="ECO:0000313" key="1">
    <source>
        <dbReference type="EMBL" id="KAG0478721.1"/>
    </source>
</evidence>
<accession>A0A835V0M1</accession>